<dbReference type="AlphaFoldDB" id="A0A6J4NZ63"/>
<feature type="compositionally biased region" description="Basic and acidic residues" evidence="1">
    <location>
        <begin position="84"/>
        <end position="99"/>
    </location>
</feature>
<proteinExistence type="predicted"/>
<feature type="region of interest" description="Disordered" evidence="1">
    <location>
        <begin position="1"/>
        <end position="111"/>
    </location>
</feature>
<feature type="compositionally biased region" description="Basic and acidic residues" evidence="1">
    <location>
        <begin position="44"/>
        <end position="55"/>
    </location>
</feature>
<organism evidence="2">
    <name type="scientific">uncultured Nocardioides sp</name>
    <dbReference type="NCBI Taxonomy" id="198441"/>
    <lineage>
        <taxon>Bacteria</taxon>
        <taxon>Bacillati</taxon>
        <taxon>Actinomycetota</taxon>
        <taxon>Actinomycetes</taxon>
        <taxon>Propionibacteriales</taxon>
        <taxon>Nocardioidaceae</taxon>
        <taxon>Nocardioides</taxon>
        <taxon>environmental samples</taxon>
    </lineage>
</organism>
<feature type="compositionally biased region" description="Basic residues" evidence="1">
    <location>
        <begin position="100"/>
        <end position="111"/>
    </location>
</feature>
<feature type="non-terminal residue" evidence="2">
    <location>
        <position position="1"/>
    </location>
</feature>
<evidence type="ECO:0000256" key="1">
    <source>
        <dbReference type="SAM" id="MobiDB-lite"/>
    </source>
</evidence>
<accession>A0A6J4NZ63</accession>
<evidence type="ECO:0000313" key="2">
    <source>
        <dbReference type="EMBL" id="CAA9395897.1"/>
    </source>
</evidence>
<name>A0A6J4NZ63_9ACTN</name>
<sequence length="130" mass="15190">GDPLSHDRQLRQRRPEGTGHDVRRPGQASAAQGHHELHVQVAERSGRDRFQDPAQRRPVARGSVRAHPDRRDDVRRRGIAQPHPEAHGDHQQHEAVDRRGKARLRRRQHRRRGLRLLPRRCRLREAHQGL</sequence>
<feature type="compositionally biased region" description="Basic and acidic residues" evidence="1">
    <location>
        <begin position="66"/>
        <end position="76"/>
    </location>
</feature>
<gene>
    <name evidence="2" type="ORF">AVDCRST_MAG06-1893</name>
</gene>
<feature type="compositionally biased region" description="Basic and acidic residues" evidence="1">
    <location>
        <begin position="1"/>
        <end position="24"/>
    </location>
</feature>
<dbReference type="EMBL" id="CADCUP010000128">
    <property type="protein sequence ID" value="CAA9395897.1"/>
    <property type="molecule type" value="Genomic_DNA"/>
</dbReference>
<protein>
    <submittedName>
        <fullName evidence="2">Uncharacterized protein</fullName>
    </submittedName>
</protein>
<feature type="non-terminal residue" evidence="2">
    <location>
        <position position="130"/>
    </location>
</feature>
<reference evidence="2" key="1">
    <citation type="submission" date="2020-02" db="EMBL/GenBank/DDBJ databases">
        <authorList>
            <person name="Meier V. D."/>
        </authorList>
    </citation>
    <scope>NUCLEOTIDE SEQUENCE</scope>
    <source>
        <strain evidence="2">AVDCRST_MAG06</strain>
    </source>
</reference>